<sequence length="92" mass="10238">MDFSEGVIYVQFLKEGAVRVTVAKAHLFLELVVESVNSPQLESGGGARPLIGLRKRKMRLSKPRKSINCHPYLGTSGRQAHLQSTSNYPFTH</sequence>
<feature type="compositionally biased region" description="Polar residues" evidence="1">
    <location>
        <begin position="76"/>
        <end position="92"/>
    </location>
</feature>
<reference evidence="2 3" key="2">
    <citation type="journal article" date="2019" name="G3 (Bethesda)">
        <title>Hybrid Assembly of the Genome of the Entomopathogenic Nematode Steinernema carpocapsae Identifies the X-Chromosome.</title>
        <authorList>
            <person name="Serra L."/>
            <person name="Macchietto M."/>
            <person name="Macias-Munoz A."/>
            <person name="McGill C.J."/>
            <person name="Rodriguez I.M."/>
            <person name="Rodriguez B."/>
            <person name="Murad R."/>
            <person name="Mortazavi A."/>
        </authorList>
    </citation>
    <scope>NUCLEOTIDE SEQUENCE [LARGE SCALE GENOMIC DNA]</scope>
    <source>
        <strain evidence="2 3">ALL</strain>
    </source>
</reference>
<evidence type="ECO:0000313" key="2">
    <source>
        <dbReference type="EMBL" id="TKR69738.1"/>
    </source>
</evidence>
<organism evidence="2 3">
    <name type="scientific">Steinernema carpocapsae</name>
    <name type="common">Entomopathogenic nematode</name>
    <dbReference type="NCBI Taxonomy" id="34508"/>
    <lineage>
        <taxon>Eukaryota</taxon>
        <taxon>Metazoa</taxon>
        <taxon>Ecdysozoa</taxon>
        <taxon>Nematoda</taxon>
        <taxon>Chromadorea</taxon>
        <taxon>Rhabditida</taxon>
        <taxon>Tylenchina</taxon>
        <taxon>Panagrolaimomorpha</taxon>
        <taxon>Strongyloidoidea</taxon>
        <taxon>Steinernematidae</taxon>
        <taxon>Steinernema</taxon>
    </lineage>
</organism>
<accession>A0A4U5MK14</accession>
<evidence type="ECO:0000313" key="3">
    <source>
        <dbReference type="Proteomes" id="UP000298663"/>
    </source>
</evidence>
<evidence type="ECO:0000256" key="1">
    <source>
        <dbReference type="SAM" id="MobiDB-lite"/>
    </source>
</evidence>
<protein>
    <submittedName>
        <fullName evidence="2">Uncharacterized protein</fullName>
    </submittedName>
</protein>
<gene>
    <name evidence="2" type="ORF">L596_021852</name>
</gene>
<name>A0A4U5MK14_STECR</name>
<proteinExistence type="predicted"/>
<dbReference type="Proteomes" id="UP000298663">
    <property type="component" value="Unassembled WGS sequence"/>
</dbReference>
<dbReference type="EMBL" id="AZBU02000007">
    <property type="protein sequence ID" value="TKR69738.1"/>
    <property type="molecule type" value="Genomic_DNA"/>
</dbReference>
<feature type="region of interest" description="Disordered" evidence="1">
    <location>
        <begin position="73"/>
        <end position="92"/>
    </location>
</feature>
<comment type="caution">
    <text evidence="2">The sequence shown here is derived from an EMBL/GenBank/DDBJ whole genome shotgun (WGS) entry which is preliminary data.</text>
</comment>
<dbReference type="AlphaFoldDB" id="A0A4U5MK14"/>
<reference evidence="2 3" key="1">
    <citation type="journal article" date="2015" name="Genome Biol.">
        <title>Comparative genomics of Steinernema reveals deeply conserved gene regulatory networks.</title>
        <authorList>
            <person name="Dillman A.R."/>
            <person name="Macchietto M."/>
            <person name="Porter C.F."/>
            <person name="Rogers A."/>
            <person name="Williams B."/>
            <person name="Antoshechkin I."/>
            <person name="Lee M.M."/>
            <person name="Goodwin Z."/>
            <person name="Lu X."/>
            <person name="Lewis E.E."/>
            <person name="Goodrich-Blair H."/>
            <person name="Stock S.P."/>
            <person name="Adams B.J."/>
            <person name="Sternberg P.W."/>
            <person name="Mortazavi A."/>
        </authorList>
    </citation>
    <scope>NUCLEOTIDE SEQUENCE [LARGE SCALE GENOMIC DNA]</scope>
    <source>
        <strain evidence="2 3">ALL</strain>
    </source>
</reference>
<keyword evidence="3" id="KW-1185">Reference proteome</keyword>